<accession>A0A8D8QER7</accession>
<dbReference type="EMBL" id="HBUF01073678">
    <property type="protein sequence ID" value="CAG6630451.1"/>
    <property type="molecule type" value="Transcribed_RNA"/>
</dbReference>
<proteinExistence type="predicted"/>
<dbReference type="AlphaFoldDB" id="A0A8D8QER7"/>
<organism evidence="1">
    <name type="scientific">Cacopsylla melanoneura</name>
    <dbReference type="NCBI Taxonomy" id="428564"/>
    <lineage>
        <taxon>Eukaryota</taxon>
        <taxon>Metazoa</taxon>
        <taxon>Ecdysozoa</taxon>
        <taxon>Arthropoda</taxon>
        <taxon>Hexapoda</taxon>
        <taxon>Insecta</taxon>
        <taxon>Pterygota</taxon>
        <taxon>Neoptera</taxon>
        <taxon>Paraneoptera</taxon>
        <taxon>Hemiptera</taxon>
        <taxon>Sternorrhyncha</taxon>
        <taxon>Psylloidea</taxon>
        <taxon>Psyllidae</taxon>
        <taxon>Psyllinae</taxon>
        <taxon>Cacopsylla</taxon>
    </lineage>
</organism>
<protein>
    <submittedName>
        <fullName evidence="1">Uncharacterized protein</fullName>
    </submittedName>
</protein>
<sequence>MLFSPDFKGFQPGLILSCTDCTASRYYSLLSNVWVKKFLSKVNFDNSVFPPSFCRRRGPRDDATLRRELEIRHRQFFCLPNNHHTLNVLEAILSEHKHVYTVRTPRYTQFTHIIIYTLR</sequence>
<evidence type="ECO:0000313" key="1">
    <source>
        <dbReference type="EMBL" id="CAG6630451.1"/>
    </source>
</evidence>
<name>A0A8D8QER7_9HEMI</name>
<reference evidence="1" key="1">
    <citation type="submission" date="2021-05" db="EMBL/GenBank/DDBJ databases">
        <authorList>
            <person name="Alioto T."/>
            <person name="Alioto T."/>
            <person name="Gomez Garrido J."/>
        </authorList>
    </citation>
    <scope>NUCLEOTIDE SEQUENCE</scope>
</reference>